<evidence type="ECO:0000256" key="1">
    <source>
        <dbReference type="ARBA" id="ARBA00004651"/>
    </source>
</evidence>
<keyword evidence="6 7" id="KW-0472">Membrane</keyword>
<protein>
    <recommendedName>
        <fullName evidence="8">Membrane transport protein MMPL domain-containing protein</fullName>
    </recommendedName>
</protein>
<proteinExistence type="inferred from homology"/>
<dbReference type="GO" id="GO:0005886">
    <property type="term" value="C:plasma membrane"/>
    <property type="evidence" value="ECO:0007669"/>
    <property type="project" value="UniProtKB-SubCell"/>
</dbReference>
<comment type="similarity">
    <text evidence="2">Belongs to the resistance-nodulation-cell division (RND) (TC 2.A.6) family. MmpL subfamily.</text>
</comment>
<dbReference type="EMBL" id="LZSX01000077">
    <property type="protein sequence ID" value="OBB81491.1"/>
    <property type="molecule type" value="Genomic_DNA"/>
</dbReference>
<comment type="subcellular location">
    <subcellularLocation>
        <location evidence="1">Cell membrane</location>
        <topology evidence="1">Multi-pass membrane protein</topology>
    </subcellularLocation>
</comment>
<keyword evidence="5 7" id="KW-1133">Transmembrane helix</keyword>
<evidence type="ECO:0000256" key="6">
    <source>
        <dbReference type="ARBA" id="ARBA00023136"/>
    </source>
</evidence>
<reference evidence="9 10" key="1">
    <citation type="submission" date="2016-06" db="EMBL/GenBank/DDBJ databases">
        <authorList>
            <person name="Kjaerup R.B."/>
            <person name="Dalgaard T.S."/>
            <person name="Juul-Madsen H.R."/>
        </authorList>
    </citation>
    <scope>NUCLEOTIDE SEQUENCE [LARGE SCALE GENOMIC DNA]</scope>
    <source>
        <strain evidence="9 10">852002-51834_SCH5396731</strain>
    </source>
</reference>
<feature type="domain" description="Membrane transport protein MMPL" evidence="8">
    <location>
        <begin position="63"/>
        <end position="170"/>
    </location>
</feature>
<dbReference type="Proteomes" id="UP000091914">
    <property type="component" value="Unassembled WGS sequence"/>
</dbReference>
<dbReference type="AlphaFoldDB" id="A0A1A0VE75"/>
<feature type="transmembrane region" description="Helical" evidence="7">
    <location>
        <begin position="27"/>
        <end position="50"/>
    </location>
</feature>
<evidence type="ECO:0000256" key="3">
    <source>
        <dbReference type="ARBA" id="ARBA00022475"/>
    </source>
</evidence>
<dbReference type="InterPro" id="IPR050545">
    <property type="entry name" value="Mycobact_MmpL"/>
</dbReference>
<gene>
    <name evidence="9" type="ORF">A5760_16560</name>
</gene>
<evidence type="ECO:0000313" key="10">
    <source>
        <dbReference type="Proteomes" id="UP000091914"/>
    </source>
</evidence>
<organism evidence="9 10">
    <name type="scientific">Mycobacterium colombiense</name>
    <dbReference type="NCBI Taxonomy" id="339268"/>
    <lineage>
        <taxon>Bacteria</taxon>
        <taxon>Bacillati</taxon>
        <taxon>Actinomycetota</taxon>
        <taxon>Actinomycetes</taxon>
        <taxon>Mycobacteriales</taxon>
        <taxon>Mycobacteriaceae</taxon>
        <taxon>Mycobacterium</taxon>
        <taxon>Mycobacterium avium complex (MAC)</taxon>
    </lineage>
</organism>
<evidence type="ECO:0000259" key="8">
    <source>
        <dbReference type="Pfam" id="PF03176"/>
    </source>
</evidence>
<evidence type="ECO:0000256" key="2">
    <source>
        <dbReference type="ARBA" id="ARBA00010157"/>
    </source>
</evidence>
<dbReference type="Pfam" id="PF03176">
    <property type="entry name" value="MMPL"/>
    <property type="match status" value="1"/>
</dbReference>
<evidence type="ECO:0000256" key="4">
    <source>
        <dbReference type="ARBA" id="ARBA00022692"/>
    </source>
</evidence>
<keyword evidence="3" id="KW-1003">Cell membrane</keyword>
<dbReference type="PANTHER" id="PTHR33406:SF6">
    <property type="entry name" value="MEMBRANE PROTEIN YDGH-RELATED"/>
    <property type="match status" value="1"/>
</dbReference>
<dbReference type="InterPro" id="IPR004869">
    <property type="entry name" value="MMPL_dom"/>
</dbReference>
<name>A0A1A0VE75_9MYCO</name>
<accession>A0A1A0VE75</accession>
<comment type="caution">
    <text evidence="9">The sequence shown here is derived from an EMBL/GenBank/DDBJ whole genome shotgun (WGS) entry which is preliminary data.</text>
</comment>
<keyword evidence="4 7" id="KW-0812">Transmembrane</keyword>
<evidence type="ECO:0000256" key="7">
    <source>
        <dbReference type="SAM" id="Phobius"/>
    </source>
</evidence>
<evidence type="ECO:0000313" key="9">
    <source>
        <dbReference type="EMBL" id="OBB81491.1"/>
    </source>
</evidence>
<evidence type="ECO:0000256" key="5">
    <source>
        <dbReference type="ARBA" id="ARBA00022989"/>
    </source>
</evidence>
<sequence>MSTTVDDTRTDVIPVVKEPVHDKMPRIIRTLAVPIILGWIAIIAVLNVVVPQLDEVGKMRSVSMTPDDAQSVVATKRMGAIFNEYKSNSSVMIVLEGQNPLGADAHAYYDQVVKKLDADTKHVEHVQDMWSDPLTGAGAQSTAFDAVLSNQIHDIGDQGDGEVADVYNALRESNNLRPKANGYLQRNGRRLGQLTRFPSLWRIRHFCVTKMGIPPPWMGTYTRGLWLLMFRVHTRARDLHRQRRSHAMSTPGNLTFVSTASYAAMSTDWTCQYLSAVADAV</sequence>
<dbReference type="PANTHER" id="PTHR33406">
    <property type="entry name" value="MEMBRANE PROTEIN MJ1562-RELATED"/>
    <property type="match status" value="1"/>
</dbReference>